<dbReference type="InterPro" id="IPR013783">
    <property type="entry name" value="Ig-like_fold"/>
</dbReference>
<keyword evidence="3" id="KW-1185">Reference proteome</keyword>
<evidence type="ECO:0000313" key="2">
    <source>
        <dbReference type="EMBL" id="GGZ21675.1"/>
    </source>
</evidence>
<dbReference type="Proteomes" id="UP000662572">
    <property type="component" value="Unassembled WGS sequence"/>
</dbReference>
<evidence type="ECO:0000259" key="1">
    <source>
        <dbReference type="PROSITE" id="PS50853"/>
    </source>
</evidence>
<dbReference type="EMBL" id="BMZB01000001">
    <property type="protein sequence ID" value="GGZ21675.1"/>
    <property type="molecule type" value="Genomic_DNA"/>
</dbReference>
<reference evidence="2" key="1">
    <citation type="journal article" date="2014" name="Int. J. Syst. Evol. Microbiol.">
        <title>Complete genome sequence of Corynebacterium casei LMG S-19264T (=DSM 44701T), isolated from a smear-ripened cheese.</title>
        <authorList>
            <consortium name="US DOE Joint Genome Institute (JGI-PGF)"/>
            <person name="Walter F."/>
            <person name="Albersmeier A."/>
            <person name="Kalinowski J."/>
            <person name="Ruckert C."/>
        </authorList>
    </citation>
    <scope>NUCLEOTIDE SEQUENCE</scope>
    <source>
        <strain evidence="2">KCTC 32296</strain>
    </source>
</reference>
<dbReference type="Gene3D" id="2.60.40.10">
    <property type="entry name" value="Immunoglobulins"/>
    <property type="match status" value="1"/>
</dbReference>
<feature type="domain" description="Fibronectin type-III" evidence="1">
    <location>
        <begin position="579"/>
        <end position="672"/>
    </location>
</feature>
<dbReference type="RefSeq" id="WP_189484607.1">
    <property type="nucleotide sequence ID" value="NZ_BMZB01000001.1"/>
</dbReference>
<gene>
    <name evidence="2" type="ORF">GCM10011273_03060</name>
</gene>
<dbReference type="AlphaFoldDB" id="A0A918UN33"/>
<organism evidence="2 3">
    <name type="scientific">Asticcacaulis endophyticus</name>
    <dbReference type="NCBI Taxonomy" id="1395890"/>
    <lineage>
        <taxon>Bacteria</taxon>
        <taxon>Pseudomonadati</taxon>
        <taxon>Pseudomonadota</taxon>
        <taxon>Alphaproteobacteria</taxon>
        <taxon>Caulobacterales</taxon>
        <taxon>Caulobacteraceae</taxon>
        <taxon>Asticcacaulis</taxon>
    </lineage>
</organism>
<proteinExistence type="predicted"/>
<evidence type="ECO:0000313" key="3">
    <source>
        <dbReference type="Proteomes" id="UP000662572"/>
    </source>
</evidence>
<comment type="caution">
    <text evidence="2">The sequence shown here is derived from an EMBL/GenBank/DDBJ whole genome shotgun (WGS) entry which is preliminary data.</text>
</comment>
<protein>
    <recommendedName>
        <fullName evidence="1">Fibronectin type-III domain-containing protein</fullName>
    </recommendedName>
</protein>
<dbReference type="InterPro" id="IPR003961">
    <property type="entry name" value="FN3_dom"/>
</dbReference>
<reference evidence="2" key="2">
    <citation type="submission" date="2020-09" db="EMBL/GenBank/DDBJ databases">
        <authorList>
            <person name="Sun Q."/>
            <person name="Kim S."/>
        </authorList>
    </citation>
    <scope>NUCLEOTIDE SEQUENCE</scope>
    <source>
        <strain evidence="2">KCTC 32296</strain>
    </source>
</reference>
<dbReference type="PROSITE" id="PS50853">
    <property type="entry name" value="FN3"/>
    <property type="match status" value="1"/>
</dbReference>
<sequence>MADEWDWGDVGDVIVAVAAVAVAASVEAGIRGLFGGDKQRASQGMYPVKEGIPPTTNLVGDFTRVAGALIMRDAQDQAMVNMQAIHAGRIAEVPPRYWLHDDEVQLAPGGYVDAVIDGPNDGRYTNAGTYIFARTGLPTETKYTDSFLDRFPYYWTDPNWRGDNIATIYLRGIMPSNRREYYPGGIPELSCAARAVCFDWRDVAQDIDDPMSWEACANPVVWTVFKAWREWGVDWDTQIAPVLADLTAEADYCDEPVALKAGGTEPRYRCAGWHYGTDSESSVRSRLLDCMDGWYDFDRFGNLIVKAGRVETDVPIITADMIEGWVWEHGTPTEDAVKEIVIKYQSPDHKYNDVSPDPWVINELASRGETLDVPWVKWLSQSRRLAKRMVPKLNPKSRGTVSMGRVGRTFKGYRYLRIQNPDEPLMADVLCEVMQRDLSSDGGTYTYTLREAEPAVDSWNAATEEGDPVEYVAAAAGEPLAAPEITDADAVQDGTLVRVSIDATGPDRTDLTWFTAWRVGSSGTWVEEASSASGGTVTLLTGSVPQVSNLEVRVMYRTGQESLSPPSDPFDVNSTILSVPEPTNLSATGGVGQVNVSWRYPQQPFAYVKIKRNTTNNYGTATELGTEHTGGLGQTVTVTDTISPGPYWYWVRAFDDDDNPSDPVGPVTASST</sequence>
<name>A0A918UN33_9CAUL</name>
<accession>A0A918UN33</accession>